<reference evidence="12" key="1">
    <citation type="submission" date="2018-03" db="EMBL/GenBank/DDBJ databases">
        <title>Spermine as a Male Sex Pheromone Detected by Two TAAR-like Receptors.</title>
        <authorList>
            <consortium name="Weiming Li"/>
            <person name="Scott A.M."/>
            <person name="Zhang Z."/>
            <person name="Jia L."/>
        </authorList>
    </citation>
    <scope>NUCLEOTIDE SEQUENCE</scope>
    <source>
        <strain evidence="12">T14</strain>
    </source>
</reference>
<keyword evidence="7 9" id="KW-0675">Receptor</keyword>
<feature type="transmembrane region" description="Helical" evidence="10">
    <location>
        <begin position="190"/>
        <end position="216"/>
    </location>
</feature>
<keyword evidence="6 10" id="KW-0472">Membrane</keyword>
<feature type="transmembrane region" description="Helical" evidence="10">
    <location>
        <begin position="71"/>
        <end position="94"/>
    </location>
</feature>
<dbReference type="KEGG" id="pmrn:116944528"/>
<evidence type="ECO:0000313" key="13">
    <source>
        <dbReference type="Proteomes" id="UP001318040"/>
    </source>
</evidence>
<dbReference type="RefSeq" id="XP_032814073.1">
    <property type="nucleotide sequence ID" value="XM_032958182.1"/>
</dbReference>
<evidence type="ECO:0000256" key="5">
    <source>
        <dbReference type="ARBA" id="ARBA00023040"/>
    </source>
</evidence>
<gene>
    <name evidence="14" type="primary">LOC116944528</name>
</gene>
<evidence type="ECO:0000256" key="3">
    <source>
        <dbReference type="ARBA" id="ARBA00022692"/>
    </source>
</evidence>
<keyword evidence="13" id="KW-1185">Reference proteome</keyword>
<reference evidence="14" key="2">
    <citation type="submission" date="2025-04" db="UniProtKB">
        <authorList>
            <consortium name="RefSeq"/>
        </authorList>
    </citation>
    <scope>IDENTIFICATION</scope>
    <source>
        <tissue evidence="14">Sperm</tissue>
    </source>
</reference>
<feature type="transmembrane region" description="Helical" evidence="10">
    <location>
        <begin position="106"/>
        <end position="127"/>
    </location>
</feature>
<dbReference type="EMBL" id="MH037346">
    <property type="protein sequence ID" value="AZK36077.1"/>
    <property type="molecule type" value="Genomic_DNA"/>
</dbReference>
<evidence type="ECO:0000256" key="7">
    <source>
        <dbReference type="ARBA" id="ARBA00023170"/>
    </source>
</evidence>
<name>A0A678XJQ0_PETMA</name>
<dbReference type="PROSITE" id="PS50262">
    <property type="entry name" value="G_PROTEIN_RECEP_F1_2"/>
    <property type="match status" value="1"/>
</dbReference>
<keyword evidence="4 10" id="KW-1133">Transmembrane helix</keyword>
<keyword evidence="3 9" id="KW-0812">Transmembrane</keyword>
<protein>
    <submittedName>
        <fullName evidence="12">Trace amine-associated receptor 2594.TAAR340</fullName>
    </submittedName>
    <submittedName>
        <fullName evidence="14">Trace amine-associated receptor 8b-like</fullName>
    </submittedName>
</protein>
<evidence type="ECO:0000256" key="8">
    <source>
        <dbReference type="ARBA" id="ARBA00023224"/>
    </source>
</evidence>
<evidence type="ECO:0000256" key="1">
    <source>
        <dbReference type="ARBA" id="ARBA00004651"/>
    </source>
</evidence>
<feature type="transmembrane region" description="Helical" evidence="10">
    <location>
        <begin position="261"/>
        <end position="282"/>
    </location>
</feature>
<evidence type="ECO:0000256" key="2">
    <source>
        <dbReference type="ARBA" id="ARBA00022475"/>
    </source>
</evidence>
<dbReference type="AlphaFoldDB" id="A0A678XJQ0"/>
<dbReference type="PROSITE" id="PS00237">
    <property type="entry name" value="G_PROTEIN_RECEP_F1_1"/>
    <property type="match status" value="1"/>
</dbReference>
<dbReference type="Gene3D" id="1.20.1070.10">
    <property type="entry name" value="Rhodopsin 7-helix transmembrane proteins"/>
    <property type="match status" value="1"/>
</dbReference>
<dbReference type="GO" id="GO:0043410">
    <property type="term" value="P:positive regulation of MAPK cascade"/>
    <property type="evidence" value="ECO:0007669"/>
    <property type="project" value="TreeGrafter"/>
</dbReference>
<keyword evidence="8 9" id="KW-0807">Transducer</keyword>
<accession>A0A678XJQ0</accession>
<evidence type="ECO:0000256" key="4">
    <source>
        <dbReference type="ARBA" id="ARBA00022989"/>
    </source>
</evidence>
<organism evidence="12">
    <name type="scientific">Petromyzon marinus</name>
    <name type="common">Sea lamprey</name>
    <dbReference type="NCBI Taxonomy" id="7757"/>
    <lineage>
        <taxon>Eukaryota</taxon>
        <taxon>Metazoa</taxon>
        <taxon>Chordata</taxon>
        <taxon>Craniata</taxon>
        <taxon>Vertebrata</taxon>
        <taxon>Cyclostomata</taxon>
        <taxon>Hyperoartia</taxon>
        <taxon>Petromyzontiformes</taxon>
        <taxon>Petromyzontidae</taxon>
        <taxon>Petromyzon</taxon>
    </lineage>
</organism>
<evidence type="ECO:0000256" key="9">
    <source>
        <dbReference type="RuleBase" id="RU000688"/>
    </source>
</evidence>
<evidence type="ECO:0000313" key="12">
    <source>
        <dbReference type="EMBL" id="AZK36077.1"/>
    </source>
</evidence>
<feature type="transmembrane region" description="Helical" evidence="10">
    <location>
        <begin position="294"/>
        <end position="313"/>
    </location>
</feature>
<feature type="transmembrane region" description="Helical" evidence="10">
    <location>
        <begin position="32"/>
        <end position="59"/>
    </location>
</feature>
<dbReference type="Pfam" id="PF00001">
    <property type="entry name" value="7tm_1"/>
    <property type="match status" value="1"/>
</dbReference>
<dbReference type="SUPFAM" id="SSF81321">
    <property type="entry name" value="Family A G protein-coupled receptor-like"/>
    <property type="match status" value="1"/>
</dbReference>
<dbReference type="GO" id="GO:0004930">
    <property type="term" value="F:G protein-coupled receptor activity"/>
    <property type="evidence" value="ECO:0007669"/>
    <property type="project" value="UniProtKB-KW"/>
</dbReference>
<dbReference type="InterPro" id="IPR000276">
    <property type="entry name" value="GPCR_Rhodpsn"/>
</dbReference>
<evidence type="ECO:0000313" key="14">
    <source>
        <dbReference type="RefSeq" id="XP_032814073.1"/>
    </source>
</evidence>
<dbReference type="GeneID" id="116944528"/>
<comment type="similarity">
    <text evidence="9">Belongs to the G-protein coupled receptor 1 family.</text>
</comment>
<comment type="subcellular location">
    <subcellularLocation>
        <location evidence="1">Cell membrane</location>
        <topology evidence="1">Multi-pass membrane protein</topology>
    </subcellularLocation>
</comment>
<sequence length="340" mass="38653">MENTTSTSASKCVVSYYGLNCTKMDFSKSETALIVGIMSFFIATTILSNLLIISAVAFFRQLQTRTNTLALSLAVSDLLVGVVIMPLAMIKSVYKCWFYVQWFCNVQFFCDYWFTTASVLHLSCIAYDRYVAICDPLRYAQRVTRRTLTFMLLFCWIASAIISTPILLSMSPTLAKGRIEMVGCPNDCRFLISVGILFTIGMVPYFTSVLLIMLMYGRIYHVARSQARKIGTQSHGLPGVSSEATSRWANMKREHNATKTLGSIIAAFIISWLPFYILAIVFTMYEDIFLPYKISFWIGYMNSTINPILYAVFNKQFRHAFKTMLSFKVFSSTARDKEMN</sequence>
<dbReference type="PANTHER" id="PTHR24248:SF66">
    <property type="entry name" value="OCTOPAMINE RECEPTOR BETA-3R"/>
    <property type="match status" value="1"/>
</dbReference>
<evidence type="ECO:0000256" key="10">
    <source>
        <dbReference type="SAM" id="Phobius"/>
    </source>
</evidence>
<proteinExistence type="inferred from homology"/>
<keyword evidence="2" id="KW-1003">Cell membrane</keyword>
<evidence type="ECO:0000259" key="11">
    <source>
        <dbReference type="PROSITE" id="PS50262"/>
    </source>
</evidence>
<keyword evidence="5 9" id="KW-0297">G-protein coupled receptor</keyword>
<dbReference type="PRINTS" id="PR00237">
    <property type="entry name" value="GPCRRHODOPSN"/>
</dbReference>
<feature type="domain" description="G-protein coupled receptors family 1 profile" evidence="11">
    <location>
        <begin position="48"/>
        <end position="310"/>
    </location>
</feature>
<dbReference type="PANTHER" id="PTHR24248">
    <property type="entry name" value="ADRENERGIC RECEPTOR-RELATED G-PROTEIN COUPLED RECEPTOR"/>
    <property type="match status" value="1"/>
</dbReference>
<dbReference type="GO" id="GO:0005886">
    <property type="term" value="C:plasma membrane"/>
    <property type="evidence" value="ECO:0007669"/>
    <property type="project" value="UniProtKB-SubCell"/>
</dbReference>
<feature type="transmembrane region" description="Helical" evidence="10">
    <location>
        <begin position="148"/>
        <end position="170"/>
    </location>
</feature>
<dbReference type="OrthoDB" id="5957871at2759"/>
<dbReference type="Proteomes" id="UP001318040">
    <property type="component" value="Chromosome 21"/>
</dbReference>
<dbReference type="InterPro" id="IPR017452">
    <property type="entry name" value="GPCR_Rhodpsn_7TM"/>
</dbReference>
<dbReference type="GO" id="GO:0071880">
    <property type="term" value="P:adenylate cyclase-activating adrenergic receptor signaling pathway"/>
    <property type="evidence" value="ECO:0007669"/>
    <property type="project" value="TreeGrafter"/>
</dbReference>
<evidence type="ECO:0000256" key="6">
    <source>
        <dbReference type="ARBA" id="ARBA00023136"/>
    </source>
</evidence>